<name>A0ABT5YLT8_9PROT</name>
<comment type="catalytic activity">
    <reaction evidence="4">
        <text>N-terminal L-lysyl-[protein] + L-leucyl-tRNA(Leu) = N-terminal L-leucyl-L-lysyl-[protein] + tRNA(Leu) + H(+)</text>
        <dbReference type="Rhea" id="RHEA:12340"/>
        <dbReference type="Rhea" id="RHEA-COMP:9613"/>
        <dbReference type="Rhea" id="RHEA-COMP:9622"/>
        <dbReference type="Rhea" id="RHEA-COMP:12670"/>
        <dbReference type="Rhea" id="RHEA-COMP:12671"/>
        <dbReference type="ChEBI" id="CHEBI:15378"/>
        <dbReference type="ChEBI" id="CHEBI:65249"/>
        <dbReference type="ChEBI" id="CHEBI:78442"/>
        <dbReference type="ChEBI" id="CHEBI:78494"/>
        <dbReference type="ChEBI" id="CHEBI:133043"/>
        <dbReference type="EC" id="2.3.2.6"/>
    </reaction>
</comment>
<keyword evidence="2 4" id="KW-0808">Transferase</keyword>
<dbReference type="HAMAP" id="MF_00688">
    <property type="entry name" value="Leu_Phe_trans"/>
    <property type="match status" value="1"/>
</dbReference>
<dbReference type="PANTHER" id="PTHR30098:SF2">
    <property type="entry name" value="LEUCYL_PHENYLALANYL-TRNA--PROTEIN TRANSFERASE"/>
    <property type="match status" value="1"/>
</dbReference>
<proteinExistence type="inferred from homology"/>
<comment type="caution">
    <text evidence="5">The sequence shown here is derived from an EMBL/GenBank/DDBJ whole genome shotgun (WGS) entry which is preliminary data.</text>
</comment>
<dbReference type="Pfam" id="PF03588">
    <property type="entry name" value="Leu_Phe_trans"/>
    <property type="match status" value="2"/>
</dbReference>
<dbReference type="GO" id="GO:0016740">
    <property type="term" value="F:transferase activity"/>
    <property type="evidence" value="ECO:0007669"/>
    <property type="project" value="UniProtKB-KW"/>
</dbReference>
<evidence type="ECO:0000256" key="4">
    <source>
        <dbReference type="HAMAP-Rule" id="MF_00688"/>
    </source>
</evidence>
<dbReference type="RefSeq" id="WP_275821566.1">
    <property type="nucleotide sequence ID" value="NZ_JARHUD010000004.1"/>
</dbReference>
<evidence type="ECO:0000313" key="5">
    <source>
        <dbReference type="EMBL" id="MDF2095801.1"/>
    </source>
</evidence>
<dbReference type="EMBL" id="JARHUD010000004">
    <property type="protein sequence ID" value="MDF2095801.1"/>
    <property type="molecule type" value="Genomic_DNA"/>
</dbReference>
<evidence type="ECO:0000256" key="3">
    <source>
        <dbReference type="ARBA" id="ARBA00023315"/>
    </source>
</evidence>
<organism evidence="5 6">
    <name type="scientific">Aquibaculum arenosum</name>
    <dbReference type="NCBI Taxonomy" id="3032591"/>
    <lineage>
        <taxon>Bacteria</taxon>
        <taxon>Pseudomonadati</taxon>
        <taxon>Pseudomonadota</taxon>
        <taxon>Alphaproteobacteria</taxon>
        <taxon>Rhodospirillales</taxon>
        <taxon>Rhodovibrionaceae</taxon>
        <taxon>Aquibaculum</taxon>
    </lineage>
</organism>
<evidence type="ECO:0000256" key="1">
    <source>
        <dbReference type="ARBA" id="ARBA00022490"/>
    </source>
</evidence>
<dbReference type="PANTHER" id="PTHR30098">
    <property type="entry name" value="LEUCYL/PHENYLALANYL-TRNA--PROTEIN TRANSFERASE"/>
    <property type="match status" value="1"/>
</dbReference>
<keyword evidence="6" id="KW-1185">Reference proteome</keyword>
<gene>
    <name evidence="4" type="primary">aat</name>
    <name evidence="5" type="ORF">P2G67_07420</name>
</gene>
<dbReference type="InterPro" id="IPR016181">
    <property type="entry name" value="Acyl_CoA_acyltransferase"/>
</dbReference>
<reference evidence="5 6" key="1">
    <citation type="submission" date="2023-03" db="EMBL/GenBank/DDBJ databases">
        <title>Fodinicurvata sp. CAU 1616 isolated from sea sendiment.</title>
        <authorList>
            <person name="Kim W."/>
        </authorList>
    </citation>
    <scope>NUCLEOTIDE SEQUENCE [LARGE SCALE GENOMIC DNA]</scope>
    <source>
        <strain evidence="5 6">CAU 1616</strain>
    </source>
</reference>
<comment type="catalytic activity">
    <reaction evidence="4">
        <text>N-terminal L-arginyl-[protein] + L-leucyl-tRNA(Leu) = N-terminal L-leucyl-L-arginyl-[protein] + tRNA(Leu) + H(+)</text>
        <dbReference type="Rhea" id="RHEA:50416"/>
        <dbReference type="Rhea" id="RHEA-COMP:9613"/>
        <dbReference type="Rhea" id="RHEA-COMP:9622"/>
        <dbReference type="Rhea" id="RHEA-COMP:12672"/>
        <dbReference type="Rhea" id="RHEA-COMP:12673"/>
        <dbReference type="ChEBI" id="CHEBI:15378"/>
        <dbReference type="ChEBI" id="CHEBI:64719"/>
        <dbReference type="ChEBI" id="CHEBI:78442"/>
        <dbReference type="ChEBI" id="CHEBI:78494"/>
        <dbReference type="ChEBI" id="CHEBI:133044"/>
        <dbReference type="EC" id="2.3.2.6"/>
    </reaction>
</comment>
<dbReference type="Gene3D" id="3.40.630.70">
    <property type="entry name" value="Leucyl/phenylalanyl-tRNA-protein transferase, C-terminal domain"/>
    <property type="match status" value="1"/>
</dbReference>
<sequence>MRLTPDLLLRAYALGVFPMAENRQAEELHWVDPDLRGVLPLESVHLPRRLHRRLRGNGFLVTCNQDFPAVIQACAAPMENRPETWINSTIEQLYSELHRMGFAHSIEVWLPETPTDPSDAALTKESNDAPAAHGRRLVGGLYGVGLGAAFFGESMFTRVTDASKVALMHLIMRLRQGGFQLLDTQFTTPHLRQFGAIDLPRAHYKALLGRALRETAVFPVELSEEAFAEQLAALRRPSAKPKCE</sequence>
<dbReference type="InterPro" id="IPR004616">
    <property type="entry name" value="Leu/Phe-tRNA_Trfase"/>
</dbReference>
<dbReference type="InterPro" id="IPR042203">
    <property type="entry name" value="Leu/Phe-tRNA_Trfase_C"/>
</dbReference>
<keyword evidence="3 4" id="KW-0012">Acyltransferase</keyword>
<accession>A0ABT5YLT8</accession>
<protein>
    <recommendedName>
        <fullName evidence="4">Leucyl/phenylalanyl-tRNA--protein transferase</fullName>
        <ecNumber evidence="4">2.3.2.6</ecNumber>
    </recommendedName>
    <alternativeName>
        <fullName evidence="4">L/F-transferase</fullName>
    </alternativeName>
    <alternativeName>
        <fullName evidence="4">Leucyltransferase</fullName>
    </alternativeName>
    <alternativeName>
        <fullName evidence="4">Phenyalanyltransferase</fullName>
    </alternativeName>
</protein>
<comment type="subcellular location">
    <subcellularLocation>
        <location evidence="4">Cytoplasm</location>
    </subcellularLocation>
</comment>
<evidence type="ECO:0000256" key="2">
    <source>
        <dbReference type="ARBA" id="ARBA00022679"/>
    </source>
</evidence>
<comment type="similarity">
    <text evidence="4">Belongs to the L/F-transferase family.</text>
</comment>
<keyword evidence="1 4" id="KW-0963">Cytoplasm</keyword>
<comment type="function">
    <text evidence="4">Functions in the N-end rule pathway of protein degradation where it conjugates Leu, Phe and, less efficiently, Met from aminoacyl-tRNAs to the N-termini of proteins containing an N-terminal arginine or lysine.</text>
</comment>
<dbReference type="Proteomes" id="UP001215503">
    <property type="component" value="Unassembled WGS sequence"/>
</dbReference>
<evidence type="ECO:0000313" key="6">
    <source>
        <dbReference type="Proteomes" id="UP001215503"/>
    </source>
</evidence>
<dbReference type="EC" id="2.3.2.6" evidence="4"/>
<dbReference type="SUPFAM" id="SSF55729">
    <property type="entry name" value="Acyl-CoA N-acyltransferases (Nat)"/>
    <property type="match status" value="1"/>
</dbReference>
<comment type="catalytic activity">
    <reaction evidence="4">
        <text>L-phenylalanyl-tRNA(Phe) + an N-terminal L-alpha-aminoacyl-[protein] = an N-terminal L-phenylalanyl-L-alpha-aminoacyl-[protein] + tRNA(Phe)</text>
        <dbReference type="Rhea" id="RHEA:43632"/>
        <dbReference type="Rhea" id="RHEA-COMP:9668"/>
        <dbReference type="Rhea" id="RHEA-COMP:9699"/>
        <dbReference type="Rhea" id="RHEA-COMP:10636"/>
        <dbReference type="Rhea" id="RHEA-COMP:10637"/>
        <dbReference type="ChEBI" id="CHEBI:78442"/>
        <dbReference type="ChEBI" id="CHEBI:78531"/>
        <dbReference type="ChEBI" id="CHEBI:78597"/>
        <dbReference type="ChEBI" id="CHEBI:83561"/>
        <dbReference type="EC" id="2.3.2.6"/>
    </reaction>
</comment>